<dbReference type="Pfam" id="PF01546">
    <property type="entry name" value="Peptidase_M20"/>
    <property type="match status" value="1"/>
</dbReference>
<accession>A0A0X8NV00</accession>
<dbReference type="PANTHER" id="PTHR43270:SF12">
    <property type="entry name" value="SUCCINYL-DIAMINOPIMELATE DESUCCINYLASE"/>
    <property type="match status" value="1"/>
</dbReference>
<dbReference type="AlphaFoldDB" id="A0A0X8NV00"/>
<organism evidence="5 6">
    <name type="scientific">Alcaligenes xylosoxydans xylosoxydans</name>
    <name type="common">Achromobacter xylosoxidans</name>
    <dbReference type="NCBI Taxonomy" id="85698"/>
    <lineage>
        <taxon>Bacteria</taxon>
        <taxon>Pseudomonadati</taxon>
        <taxon>Pseudomonadota</taxon>
        <taxon>Betaproteobacteria</taxon>
        <taxon>Burkholderiales</taxon>
        <taxon>Alcaligenaceae</taxon>
        <taxon>Achromobacter</taxon>
    </lineage>
</organism>
<dbReference type="GO" id="GO:0006508">
    <property type="term" value="P:proteolysis"/>
    <property type="evidence" value="ECO:0007669"/>
    <property type="project" value="UniProtKB-KW"/>
</dbReference>
<dbReference type="RefSeq" id="WP_061070957.1">
    <property type="nucleotide sequence ID" value="NZ_CP014060.2"/>
</dbReference>
<dbReference type="EMBL" id="CP014060">
    <property type="protein sequence ID" value="AMG34875.1"/>
    <property type="molecule type" value="Genomic_DNA"/>
</dbReference>
<dbReference type="NCBIfam" id="NF006579">
    <property type="entry name" value="PRK09104.1"/>
    <property type="match status" value="1"/>
</dbReference>
<gene>
    <name evidence="5" type="ORF">AL504_01660</name>
</gene>
<feature type="domain" description="Peptidase M20 dimerisation" evidence="4">
    <location>
        <begin position="206"/>
        <end position="357"/>
    </location>
</feature>
<dbReference type="Gene3D" id="3.40.630.10">
    <property type="entry name" value="Zn peptidases"/>
    <property type="match status" value="1"/>
</dbReference>
<name>A0A0X8NV00_ALCXX</name>
<evidence type="ECO:0000256" key="2">
    <source>
        <dbReference type="ARBA" id="ARBA00022723"/>
    </source>
</evidence>
<evidence type="ECO:0000313" key="6">
    <source>
        <dbReference type="Proteomes" id="UP000060602"/>
    </source>
</evidence>
<keyword evidence="1" id="KW-0645">Protease</keyword>
<evidence type="ECO:0000256" key="3">
    <source>
        <dbReference type="ARBA" id="ARBA00022801"/>
    </source>
</evidence>
<dbReference type="NCBIfam" id="NF006053">
    <property type="entry name" value="PRK08201.1"/>
    <property type="match status" value="1"/>
</dbReference>
<dbReference type="GO" id="GO:0046872">
    <property type="term" value="F:metal ion binding"/>
    <property type="evidence" value="ECO:0007669"/>
    <property type="project" value="UniProtKB-KW"/>
</dbReference>
<dbReference type="InterPro" id="IPR002933">
    <property type="entry name" value="Peptidase_M20"/>
</dbReference>
<keyword evidence="2" id="KW-0479">Metal-binding</keyword>
<dbReference type="InterPro" id="IPR011650">
    <property type="entry name" value="Peptidase_M20_dimer"/>
</dbReference>
<dbReference type="Pfam" id="PF07687">
    <property type="entry name" value="M20_dimer"/>
    <property type="match status" value="1"/>
</dbReference>
<protein>
    <submittedName>
        <fullName evidence="5">Dipeptidase</fullName>
    </submittedName>
</protein>
<evidence type="ECO:0000313" key="5">
    <source>
        <dbReference type="EMBL" id="AMG34875.1"/>
    </source>
</evidence>
<proteinExistence type="predicted"/>
<dbReference type="SUPFAM" id="SSF53187">
    <property type="entry name" value="Zn-dependent exopeptidases"/>
    <property type="match status" value="1"/>
</dbReference>
<dbReference type="Gene3D" id="3.30.70.360">
    <property type="match status" value="1"/>
</dbReference>
<dbReference type="GO" id="GO:0008233">
    <property type="term" value="F:peptidase activity"/>
    <property type="evidence" value="ECO:0007669"/>
    <property type="project" value="UniProtKB-KW"/>
</dbReference>
<sequence length="467" mass="50194">MSDTAIQSVLTHLDARQPLIEDWLKAFLRIPSVSADPAYADHMAHAREFLCQRLRQEGLRQVQLLEGGGEPAVYGEWLGAPGRPTLLIYGHYDVQPADPLALWRTPPFEPAEIDGRLYARGASDVKGSTTVALEVVFAFLNTVRDCPVNIKVFIEGEEETGSPTLRTLIERHGPLLAADAVLSADGGRASAQVPTINTGARGNAALEVRLRTAAKDLHSGRYGGGVRNALHDMAALLATLHTPDGRVAVAGFDDDATPPTPRQRQDTAAFPYDEAAFFSDVGAASHGEPGYSPRERITLRPALDVNGMWGGYTGAGTKTIIACEASAKLTVRVVEGQDPARVIRAVLAHLRAHCPAGCALDVVSMHDGSPASTLAPDHPLVRAAQAVLRAEDGRDPIHVRLGATVPITSVFKETLGIDTLMFGFNLPDEDVHAPNEFFRLGSIREGVRAWTRLLDALGRYQPAAFRA</sequence>
<evidence type="ECO:0000259" key="4">
    <source>
        <dbReference type="Pfam" id="PF07687"/>
    </source>
</evidence>
<dbReference type="PANTHER" id="PTHR43270">
    <property type="entry name" value="BETA-ALA-HIS DIPEPTIDASE"/>
    <property type="match status" value="1"/>
</dbReference>
<dbReference type="NCBIfam" id="NF005914">
    <property type="entry name" value="PRK07907.1"/>
    <property type="match status" value="1"/>
</dbReference>
<evidence type="ECO:0000256" key="1">
    <source>
        <dbReference type="ARBA" id="ARBA00022670"/>
    </source>
</evidence>
<keyword evidence="3" id="KW-0378">Hydrolase</keyword>
<reference evidence="6" key="1">
    <citation type="submission" date="2015-12" db="EMBL/GenBank/DDBJ databases">
        <title>FDA dAtabase for Regulatory Grade micrObial Sequences (FDA-ARGOS): Supporting development and validation of Infectious Disease Dx tests.</title>
        <authorList>
            <person name="Case J."/>
            <person name="Tallon L."/>
            <person name="Sadzewicz L."/>
            <person name="Sengamalay N."/>
            <person name="Ott S."/>
            <person name="Godinez A."/>
            <person name="Nagaraj S."/>
            <person name="Nadendla S."/>
            <person name="Sichtig H."/>
        </authorList>
    </citation>
    <scope>NUCLEOTIDE SEQUENCE [LARGE SCALE GENOMIC DNA]</scope>
    <source>
        <strain evidence="6">FDAARGOS_147</strain>
    </source>
</reference>
<dbReference type="InterPro" id="IPR051458">
    <property type="entry name" value="Cyt/Met_Dipeptidase"/>
</dbReference>
<dbReference type="Proteomes" id="UP000060602">
    <property type="component" value="Chromosome"/>
</dbReference>